<gene>
    <name evidence="2" type="ORF">MRATA1EN1_LOCUS8224</name>
</gene>
<dbReference type="Proteomes" id="UP001176941">
    <property type="component" value="Chromosome 19"/>
</dbReference>
<protein>
    <submittedName>
        <fullName evidence="2">Uncharacterized protein</fullName>
    </submittedName>
</protein>
<feature type="compositionally biased region" description="Basic and acidic residues" evidence="1">
    <location>
        <begin position="14"/>
        <end position="24"/>
    </location>
</feature>
<keyword evidence="3" id="KW-1185">Reference proteome</keyword>
<feature type="compositionally biased region" description="Polar residues" evidence="1">
    <location>
        <begin position="1"/>
        <end position="13"/>
    </location>
</feature>
<accession>A0ABN8YCI5</accession>
<evidence type="ECO:0000313" key="3">
    <source>
        <dbReference type="Proteomes" id="UP001176941"/>
    </source>
</evidence>
<feature type="region of interest" description="Disordered" evidence="1">
    <location>
        <begin position="1"/>
        <end position="136"/>
    </location>
</feature>
<evidence type="ECO:0000256" key="1">
    <source>
        <dbReference type="SAM" id="MobiDB-lite"/>
    </source>
</evidence>
<organism evidence="2 3">
    <name type="scientific">Rangifer tarandus platyrhynchus</name>
    <name type="common">Svalbard reindeer</name>
    <dbReference type="NCBI Taxonomy" id="3082113"/>
    <lineage>
        <taxon>Eukaryota</taxon>
        <taxon>Metazoa</taxon>
        <taxon>Chordata</taxon>
        <taxon>Craniata</taxon>
        <taxon>Vertebrata</taxon>
        <taxon>Euteleostomi</taxon>
        <taxon>Mammalia</taxon>
        <taxon>Eutheria</taxon>
        <taxon>Laurasiatheria</taxon>
        <taxon>Artiodactyla</taxon>
        <taxon>Ruminantia</taxon>
        <taxon>Pecora</taxon>
        <taxon>Cervidae</taxon>
        <taxon>Odocoileinae</taxon>
        <taxon>Rangifer</taxon>
    </lineage>
</organism>
<name>A0ABN8YCI5_RANTA</name>
<evidence type="ECO:0000313" key="2">
    <source>
        <dbReference type="EMBL" id="CAI9159262.1"/>
    </source>
</evidence>
<reference evidence="2" key="1">
    <citation type="submission" date="2023-04" db="EMBL/GenBank/DDBJ databases">
        <authorList>
            <consortium name="ELIXIR-Norway"/>
        </authorList>
    </citation>
    <scope>NUCLEOTIDE SEQUENCE [LARGE SCALE GENOMIC DNA]</scope>
</reference>
<sequence>MMTTTIKYIQRNRQSGDNRPRRNTSEPIPCRTDALCKGNPPRERPGMKNPTGSKPCPYRRRADARSPAHAMHAPPRQRRRPSDERHARVPLTRRKVHATQPHPHSGRALATLPRSPAHTMHAPPRQRGRGGCPRDKRNAAFPTQAAEGLNQVRRCSWAIGAPVYGSRAQTNIGLRLRTDVFPKDQ</sequence>
<proteinExistence type="predicted"/>
<dbReference type="EMBL" id="OX459955">
    <property type="protein sequence ID" value="CAI9159262.1"/>
    <property type="molecule type" value="Genomic_DNA"/>
</dbReference>